<evidence type="ECO:0000256" key="1">
    <source>
        <dbReference type="SAM" id="Phobius"/>
    </source>
</evidence>
<gene>
    <name evidence="2" type="ORF">SGQ83_11100</name>
</gene>
<dbReference type="RefSeq" id="WP_117610259.1">
    <property type="nucleotide sequence ID" value="NZ_CP087134.1"/>
</dbReference>
<comment type="caution">
    <text evidence="2">The sequence shown here is derived from an EMBL/GenBank/DDBJ whole genome shotgun (WGS) entry which is preliminary data.</text>
</comment>
<reference evidence="2 3" key="1">
    <citation type="submission" date="2023-11" db="EMBL/GenBank/DDBJ databases">
        <title>Unpublished Manusciprt.</title>
        <authorList>
            <person name="Saticioglu I.B."/>
            <person name="Ay H."/>
            <person name="Ajmi N."/>
            <person name="Altun S."/>
            <person name="Duman M."/>
        </authorList>
    </citation>
    <scope>NUCLEOTIDE SEQUENCE [LARGE SCALE GENOMIC DNA]</scope>
    <source>
        <strain evidence="2 3">Fl-318</strain>
    </source>
</reference>
<proteinExistence type="predicted"/>
<accession>A0ABU4RBD8</accession>
<name>A0ABU4RBD8_9FLAO</name>
<feature type="transmembrane region" description="Helical" evidence="1">
    <location>
        <begin position="40"/>
        <end position="62"/>
    </location>
</feature>
<sequence>MLSLITDLIGYLGITINLFSMSLKGERKLRLFSLIANSIYITYGMLIGAIPIVIGSSIAVLLHTYRLRKINSD</sequence>
<dbReference type="Proteomes" id="UP001273350">
    <property type="component" value="Unassembled WGS sequence"/>
</dbReference>
<keyword evidence="1" id="KW-0812">Transmembrane</keyword>
<organism evidence="2 3">
    <name type="scientific">Flavobacterium cupriresistens</name>
    <dbReference type="NCBI Taxonomy" id="2893885"/>
    <lineage>
        <taxon>Bacteria</taxon>
        <taxon>Pseudomonadati</taxon>
        <taxon>Bacteroidota</taxon>
        <taxon>Flavobacteriia</taxon>
        <taxon>Flavobacteriales</taxon>
        <taxon>Flavobacteriaceae</taxon>
        <taxon>Flavobacterium</taxon>
    </lineage>
</organism>
<dbReference type="EMBL" id="JAWXVI010000006">
    <property type="protein sequence ID" value="MDX6189897.1"/>
    <property type="molecule type" value="Genomic_DNA"/>
</dbReference>
<protein>
    <submittedName>
        <fullName evidence="2">YgjV family protein</fullName>
    </submittedName>
</protein>
<keyword evidence="3" id="KW-1185">Reference proteome</keyword>
<keyword evidence="1" id="KW-0472">Membrane</keyword>
<evidence type="ECO:0000313" key="2">
    <source>
        <dbReference type="EMBL" id="MDX6189897.1"/>
    </source>
</evidence>
<evidence type="ECO:0000313" key="3">
    <source>
        <dbReference type="Proteomes" id="UP001273350"/>
    </source>
</evidence>
<keyword evidence="1" id="KW-1133">Transmembrane helix</keyword>